<dbReference type="OrthoDB" id="1185779at2"/>
<dbReference type="RefSeq" id="WP_106542198.1">
    <property type="nucleotide sequence ID" value="NZ_BLAU01000001.1"/>
</dbReference>
<keyword evidence="5" id="KW-0175">Coiled coil</keyword>
<reference evidence="8 9" key="1">
    <citation type="submission" date="2018-03" db="EMBL/GenBank/DDBJ databases">
        <title>Genomic Encyclopedia of Archaeal and Bacterial Type Strains, Phase II (KMG-II): from individual species to whole genera.</title>
        <authorList>
            <person name="Goeker M."/>
        </authorList>
    </citation>
    <scope>NUCLEOTIDE SEQUENCE [LARGE SCALE GENOMIC DNA]</scope>
    <source>
        <strain evidence="8 9">DSM 27267</strain>
    </source>
</reference>
<evidence type="ECO:0000256" key="4">
    <source>
        <dbReference type="ARBA" id="ARBA00023136"/>
    </source>
</evidence>
<keyword evidence="3 6" id="KW-1133">Transmembrane helix</keyword>
<evidence type="ECO:0000313" key="10">
    <source>
        <dbReference type="Proteomes" id="UP000396862"/>
    </source>
</evidence>
<evidence type="ECO:0000313" key="9">
    <source>
        <dbReference type="Proteomes" id="UP000240621"/>
    </source>
</evidence>
<feature type="transmembrane region" description="Helical" evidence="6">
    <location>
        <begin position="31"/>
        <end position="49"/>
    </location>
</feature>
<dbReference type="Proteomes" id="UP000396862">
    <property type="component" value="Unassembled WGS sequence"/>
</dbReference>
<evidence type="ECO:0000313" key="7">
    <source>
        <dbReference type="EMBL" id="GET21705.1"/>
    </source>
</evidence>
<protein>
    <submittedName>
        <fullName evidence="8">Multidrug resistance efflux pump</fullName>
    </submittedName>
</protein>
<feature type="coiled-coil region" evidence="5">
    <location>
        <begin position="131"/>
        <end position="189"/>
    </location>
</feature>
<keyword evidence="4 6" id="KW-0472">Membrane</keyword>
<dbReference type="PANTHER" id="PTHR30386">
    <property type="entry name" value="MEMBRANE FUSION SUBUNIT OF EMRAB-TOLC MULTIDRUG EFFLUX PUMP"/>
    <property type="match status" value="1"/>
</dbReference>
<evidence type="ECO:0000256" key="6">
    <source>
        <dbReference type="SAM" id="Phobius"/>
    </source>
</evidence>
<dbReference type="InterPro" id="IPR050739">
    <property type="entry name" value="MFP"/>
</dbReference>
<evidence type="ECO:0000256" key="3">
    <source>
        <dbReference type="ARBA" id="ARBA00022989"/>
    </source>
</evidence>
<sequence length="365" mass="43262">MKSFRYNKNEKVIRGYKEEPLPKRRVNWDRIIYLIIFFIILASLIIYVFRRTYFVSSYGEVITSKFEVKFADDVKVVDYLVDENEKVKRGDTLMIVRPEIPPKDTLGLVSQENNTNTDWIEKEKISTQKSISLKHIELQRTKDEIKEVQQQISNQRNEVYLGLNTAGILTATESKAQNLKADQKMQQEEIRYLRTYYAKLLRMEREMSRVTRQVFVIPRNVPFISPIDGIVSQIFARKDEVNYRQEVAMDLINFNKVYIMAYLDQEYFQYFKVGDTVGVKFGNGMKSLGVISNIYMNTAELPSEFHKTYQKTPRTVLARIDPVNAENVSEWKPYYKMGVTVYRPKMFYHWWLNYREKHVDNESSN</sequence>
<gene>
    <name evidence="8" type="ORF">CLV93_104346</name>
    <name evidence="7" type="ORF">JCM18694_19510</name>
</gene>
<reference evidence="7 10" key="2">
    <citation type="submission" date="2019-10" db="EMBL/GenBank/DDBJ databases">
        <title>Prolixibacter strains distinguished by the presence of nitrate reductase genes were adept at nitrate-dependent anaerobic corrosion of metallic iron and carbon steel.</title>
        <authorList>
            <person name="Iino T."/>
            <person name="Shono N."/>
            <person name="Ito K."/>
            <person name="Nakamura R."/>
            <person name="Sueoka K."/>
            <person name="Harayama S."/>
            <person name="Ohkuma M."/>
        </authorList>
    </citation>
    <scope>NUCLEOTIDE SEQUENCE [LARGE SCALE GENOMIC DNA]</scope>
    <source>
        <strain evidence="7 10">MIC1-1</strain>
    </source>
</reference>
<dbReference type="AlphaFoldDB" id="A0A2P8CEL5"/>
<organism evidence="8 9">
    <name type="scientific">Prolixibacter denitrificans</name>
    <dbReference type="NCBI Taxonomy" id="1541063"/>
    <lineage>
        <taxon>Bacteria</taxon>
        <taxon>Pseudomonadati</taxon>
        <taxon>Bacteroidota</taxon>
        <taxon>Bacteroidia</taxon>
        <taxon>Marinilabiliales</taxon>
        <taxon>Prolixibacteraceae</taxon>
        <taxon>Prolixibacter</taxon>
    </lineage>
</organism>
<dbReference type="EMBL" id="PYGC01000004">
    <property type="protein sequence ID" value="PSK83415.1"/>
    <property type="molecule type" value="Genomic_DNA"/>
</dbReference>
<dbReference type="Proteomes" id="UP000240621">
    <property type="component" value="Unassembled WGS sequence"/>
</dbReference>
<comment type="caution">
    <text evidence="8">The sequence shown here is derived from an EMBL/GenBank/DDBJ whole genome shotgun (WGS) entry which is preliminary data.</text>
</comment>
<dbReference type="GO" id="GO:0016020">
    <property type="term" value="C:membrane"/>
    <property type="evidence" value="ECO:0007669"/>
    <property type="project" value="UniProtKB-SubCell"/>
</dbReference>
<dbReference type="EMBL" id="BLAU01000001">
    <property type="protein sequence ID" value="GET21705.1"/>
    <property type="molecule type" value="Genomic_DNA"/>
</dbReference>
<proteinExistence type="predicted"/>
<evidence type="ECO:0000313" key="8">
    <source>
        <dbReference type="EMBL" id="PSK83415.1"/>
    </source>
</evidence>
<evidence type="ECO:0000256" key="1">
    <source>
        <dbReference type="ARBA" id="ARBA00004167"/>
    </source>
</evidence>
<evidence type="ECO:0000256" key="2">
    <source>
        <dbReference type="ARBA" id="ARBA00022692"/>
    </source>
</evidence>
<dbReference type="PANTHER" id="PTHR30386:SF26">
    <property type="entry name" value="TRANSPORT PROTEIN COMB"/>
    <property type="match status" value="1"/>
</dbReference>
<evidence type="ECO:0000256" key="5">
    <source>
        <dbReference type="SAM" id="Coils"/>
    </source>
</evidence>
<keyword evidence="10" id="KW-1185">Reference proteome</keyword>
<keyword evidence="2 6" id="KW-0812">Transmembrane</keyword>
<name>A0A2P8CEL5_9BACT</name>
<comment type="subcellular location">
    <subcellularLocation>
        <location evidence="1">Membrane</location>
        <topology evidence="1">Single-pass membrane protein</topology>
    </subcellularLocation>
</comment>
<accession>A0A2P8CEL5</accession>